<dbReference type="AlphaFoldDB" id="A0A6M0HA20"/>
<reference evidence="5 6" key="1">
    <citation type="submission" date="2020-02" db="EMBL/GenBank/DDBJ databases">
        <title>Genome assembly of a novel Clostridium senegalense strain.</title>
        <authorList>
            <person name="Gupta T.B."/>
            <person name="Jauregui R."/>
            <person name="Maclean P."/>
            <person name="Nawarathana A."/>
            <person name="Brightwell G."/>
        </authorList>
    </citation>
    <scope>NUCLEOTIDE SEQUENCE [LARGE SCALE GENOMIC DNA]</scope>
    <source>
        <strain evidence="5 6">AGRFS4</strain>
    </source>
</reference>
<dbReference type="GO" id="GO:0008999">
    <property type="term" value="F:protein-N-terminal-alanine acetyltransferase activity"/>
    <property type="evidence" value="ECO:0007669"/>
    <property type="project" value="TreeGrafter"/>
</dbReference>
<dbReference type="PANTHER" id="PTHR43792">
    <property type="entry name" value="GNAT FAMILY, PUTATIVE (AFU_ORTHOLOGUE AFUA_3G00765)-RELATED-RELATED"/>
    <property type="match status" value="1"/>
</dbReference>
<keyword evidence="2" id="KW-0012">Acyltransferase</keyword>
<evidence type="ECO:0000256" key="1">
    <source>
        <dbReference type="ARBA" id="ARBA00022679"/>
    </source>
</evidence>
<proteinExistence type="inferred from homology"/>
<dbReference type="GO" id="GO:0005737">
    <property type="term" value="C:cytoplasm"/>
    <property type="evidence" value="ECO:0007669"/>
    <property type="project" value="TreeGrafter"/>
</dbReference>
<dbReference type="Proteomes" id="UP000481872">
    <property type="component" value="Unassembled WGS sequence"/>
</dbReference>
<gene>
    <name evidence="5" type="ORF">G3M99_17085</name>
</gene>
<comment type="caution">
    <text evidence="5">The sequence shown here is derived from an EMBL/GenBank/DDBJ whole genome shotgun (WGS) entry which is preliminary data.</text>
</comment>
<dbReference type="SUPFAM" id="SSF55729">
    <property type="entry name" value="Acyl-CoA N-acyltransferases (Nat)"/>
    <property type="match status" value="1"/>
</dbReference>
<dbReference type="PROSITE" id="PS51186">
    <property type="entry name" value="GNAT"/>
    <property type="match status" value="1"/>
</dbReference>
<name>A0A6M0HA20_9CLOT</name>
<evidence type="ECO:0000256" key="3">
    <source>
        <dbReference type="ARBA" id="ARBA00038502"/>
    </source>
</evidence>
<dbReference type="PANTHER" id="PTHR43792:SF8">
    <property type="entry name" value="[RIBOSOMAL PROTEIN US5]-ALANINE N-ACETYLTRANSFERASE"/>
    <property type="match status" value="1"/>
</dbReference>
<accession>A0A6M0HA20</accession>
<dbReference type="InterPro" id="IPR000182">
    <property type="entry name" value="GNAT_dom"/>
</dbReference>
<dbReference type="RefSeq" id="WP_199870901.1">
    <property type="nucleotide sequence ID" value="NZ_JAAGPU010000049.1"/>
</dbReference>
<sequence length="312" mass="36422">MNKSALVDLVVAKGRNKEYTIKDRLGITIGRIYIIEIDEVNKNCLFRLKFYKENNSYEYMLDTLKIMLNILFNNHKVNKVNVLCSEELDTNAFTNIGFELEGILQDNIINNCNKYEYELLFGITESMYKSHYINLGTNLKGVNIKLKVLTPQESNDLLNYYIRNRKFLTPFEPYRDEGFYTIESQKQSLIESYKQFIKGESAHFGIYLKNKFIGRIRINNIVMGVFKNAFIGYSIDEEYQGKGYMKEAVRLAIGFAFKELGLHRIEASTMITNEKSQGVLKACGFEELGVSKNYLYINGKWQDHKIFYKNNR</sequence>
<dbReference type="InterPro" id="IPR016181">
    <property type="entry name" value="Acyl_CoA_acyltransferase"/>
</dbReference>
<evidence type="ECO:0000256" key="2">
    <source>
        <dbReference type="ARBA" id="ARBA00023315"/>
    </source>
</evidence>
<organism evidence="5 6">
    <name type="scientific">Clostridium senegalense</name>
    <dbReference type="NCBI Taxonomy" id="1465809"/>
    <lineage>
        <taxon>Bacteria</taxon>
        <taxon>Bacillati</taxon>
        <taxon>Bacillota</taxon>
        <taxon>Clostridia</taxon>
        <taxon>Eubacteriales</taxon>
        <taxon>Clostridiaceae</taxon>
        <taxon>Clostridium</taxon>
    </lineage>
</organism>
<feature type="domain" description="N-acetyltransferase" evidence="4">
    <location>
        <begin position="144"/>
        <end position="303"/>
    </location>
</feature>
<dbReference type="Gene3D" id="3.40.630.30">
    <property type="match status" value="2"/>
</dbReference>
<evidence type="ECO:0000259" key="4">
    <source>
        <dbReference type="PROSITE" id="PS51186"/>
    </source>
</evidence>
<evidence type="ECO:0000313" key="5">
    <source>
        <dbReference type="EMBL" id="NEU06522.1"/>
    </source>
</evidence>
<evidence type="ECO:0000313" key="6">
    <source>
        <dbReference type="Proteomes" id="UP000481872"/>
    </source>
</evidence>
<dbReference type="Pfam" id="PF13302">
    <property type="entry name" value="Acetyltransf_3"/>
    <property type="match status" value="1"/>
</dbReference>
<comment type="similarity">
    <text evidence="3">Belongs to the acetyltransferase family. RimJ subfamily.</text>
</comment>
<dbReference type="InterPro" id="IPR051531">
    <property type="entry name" value="N-acetyltransferase"/>
</dbReference>
<protein>
    <submittedName>
        <fullName evidence="5">GNAT family N-acetyltransferase</fullName>
    </submittedName>
</protein>
<dbReference type="EMBL" id="JAAGPU010000049">
    <property type="protein sequence ID" value="NEU06522.1"/>
    <property type="molecule type" value="Genomic_DNA"/>
</dbReference>
<keyword evidence="1 5" id="KW-0808">Transferase</keyword>
<dbReference type="CDD" id="cd04301">
    <property type="entry name" value="NAT_SF"/>
    <property type="match status" value="1"/>
</dbReference>
<keyword evidence="6" id="KW-1185">Reference proteome</keyword>